<dbReference type="SUPFAM" id="SSF50475">
    <property type="entry name" value="FMN-binding split barrel"/>
    <property type="match status" value="1"/>
</dbReference>
<accession>A0A7S7FLY6</accession>
<dbReference type="AlphaFoldDB" id="A0A7S7FLY6"/>
<reference evidence="1 2" key="1">
    <citation type="journal article" date="2009" name="J. Bacteriol.">
        <title>Complete genome sequence of the probiotic Lactobacillus rhamnosus ATCC 53103.</title>
        <authorList>
            <person name="Morita H."/>
            <person name="Toh H."/>
            <person name="Oshima K."/>
            <person name="Murakami M."/>
            <person name="Taylor T.D."/>
            <person name="Igimi S."/>
            <person name="Hattori M."/>
        </authorList>
    </citation>
    <scope>NUCLEOTIDE SEQUENCE [LARGE SCALE GENOMIC DNA]</scope>
    <source>
        <strain evidence="2">ATCC 53103 / LMG 18243 / GG [Tokyo]</strain>
    </source>
</reference>
<dbReference type="Gene3D" id="2.30.110.10">
    <property type="entry name" value="Electron Transport, Fmn-binding Protein, Chain A"/>
    <property type="match status" value="1"/>
</dbReference>
<dbReference type="Proteomes" id="UP000002067">
    <property type="component" value="Chromosome"/>
</dbReference>
<dbReference type="InterPro" id="IPR012349">
    <property type="entry name" value="Split_barrel_FMN-bd"/>
</dbReference>
<dbReference type="EMBL" id="AP011548">
    <property type="protein sequence ID" value="BAI40590.1"/>
    <property type="molecule type" value="Genomic_DNA"/>
</dbReference>
<proteinExistence type="predicted"/>
<protein>
    <submittedName>
        <fullName evidence="1">Pyridoxamine 5'-phosphate oxidase</fullName>
    </submittedName>
</protein>
<organism evidence="1 2">
    <name type="scientific">Lacticaseibacillus rhamnosus (strain ATCC 53103 / LMG 18243 / GG)</name>
    <name type="common">Lactobacillus rhamnosus</name>
    <dbReference type="NCBI Taxonomy" id="568703"/>
    <lineage>
        <taxon>Bacteria</taxon>
        <taxon>Bacillati</taxon>
        <taxon>Bacillota</taxon>
        <taxon>Bacilli</taxon>
        <taxon>Lactobacillales</taxon>
        <taxon>Lactobacillaceae</taxon>
        <taxon>Lacticaseibacillus</taxon>
    </lineage>
</organism>
<sequence length="138" mass="15460">MSSVHIRIKNEKKEDQTMNEKFLEVLKHEGPVTIVTINGNPAHVVNTWMSYVSRKDDELYIPAAGMHSIEGDFAKDNHVLLTFGSKEVEGTVGPGAGFHVFGTGRFVDQGPAFTAKKEKFPWLTRLLIVHVDEVQQKI</sequence>
<dbReference type="KEGG" id="lrg:LRHM_0063"/>
<evidence type="ECO:0000313" key="1">
    <source>
        <dbReference type="EMBL" id="BAI40590.1"/>
    </source>
</evidence>
<evidence type="ECO:0000313" key="2">
    <source>
        <dbReference type="Proteomes" id="UP000002067"/>
    </source>
</evidence>
<name>A0A7S7FLY6_LACRG</name>
<gene>
    <name evidence="1" type="ordered locus">LRHM_0063</name>
</gene>